<protein>
    <submittedName>
        <fullName evidence="1">Uncharacterized protein</fullName>
    </submittedName>
</protein>
<evidence type="ECO:0000313" key="2">
    <source>
        <dbReference type="Proteomes" id="UP001145114"/>
    </source>
</evidence>
<dbReference type="EMBL" id="JAMZIH010006424">
    <property type="protein sequence ID" value="KAJ1673937.1"/>
    <property type="molecule type" value="Genomic_DNA"/>
</dbReference>
<sequence>MTTPAFVRSRFGPKPQECEKLRMSPFTDSPWLKLPSRNSEDADSLGPPPEFPDLNVASKVHVDESAFEFDGKADIERQEKLIEAKISLQELEEDMAKVKEGKGLQRAEGPGSSTGETGAAESRILDHGPGNSLLGEDRLTQRDEKPCGSEDRASDVSDYETPSTPKMGDIEARYQSLVERIEALQLISNTVANSRNGLTEGTLRRVTSEIAVLVDSRRKHLQAAKTRGAITTPRPKHRRSRDLKIVGDGGNDSGGSNSSSEELADPRLVLSERRSASLGPGEIRIGLRGRPNIGITTDGKRSVASLVGEGTGYLSDSSRSPMANARHRCRDDPCTKRTPSRLRASTANIGPRLSEDNSDGDIVGNRSPRCYSIMAKSPMHLPRSSIYDVPRTPSPTPSTNSTVTDLVEDILSWPRIPSGSDTQAKPGVRLKSNQALNLRQKAATMAATYRHYHRHHPPPLQQQQQQQQQHRVEVSGVMTNPLPLQKTQAGILSFPSMPDDDDGDEQKQPFNIVNAKSAARSLPSPSTFPEPVFQFNSLGSVLASASMFATTSSSLSRSTSGSSFTRGRRRSCASTTSSNSSRSSGFAGRKPSRHRRSSFTGRMTPTLLSNLSDYSLDHYTPATSFKPIHLSAPHSGTGSAGSVVKAGRSGRVTPNRRRAGAGSMAVRHLDAVQEEEGSVDDDALHDADTHGSEGNSGLVGISRSTTEPKLILSPPQFQELLGLGLLN</sequence>
<reference evidence="1" key="1">
    <citation type="submission" date="2022-06" db="EMBL/GenBank/DDBJ databases">
        <title>Phylogenomic reconstructions and comparative analyses of Kickxellomycotina fungi.</title>
        <authorList>
            <person name="Reynolds N.K."/>
            <person name="Stajich J.E."/>
            <person name="Barry K."/>
            <person name="Grigoriev I.V."/>
            <person name="Crous P."/>
            <person name="Smith M.E."/>
        </authorList>
    </citation>
    <scope>NUCLEOTIDE SEQUENCE</scope>
    <source>
        <strain evidence="1">RSA 2271</strain>
    </source>
</reference>
<keyword evidence="2" id="KW-1185">Reference proteome</keyword>
<evidence type="ECO:0000313" key="1">
    <source>
        <dbReference type="EMBL" id="KAJ1673937.1"/>
    </source>
</evidence>
<gene>
    <name evidence="1" type="ORF">EV182_004287</name>
</gene>
<comment type="caution">
    <text evidence="1">The sequence shown here is derived from an EMBL/GenBank/DDBJ whole genome shotgun (WGS) entry which is preliminary data.</text>
</comment>
<organism evidence="1 2">
    <name type="scientific">Spiromyces aspiralis</name>
    <dbReference type="NCBI Taxonomy" id="68401"/>
    <lineage>
        <taxon>Eukaryota</taxon>
        <taxon>Fungi</taxon>
        <taxon>Fungi incertae sedis</taxon>
        <taxon>Zoopagomycota</taxon>
        <taxon>Kickxellomycotina</taxon>
        <taxon>Kickxellomycetes</taxon>
        <taxon>Kickxellales</taxon>
        <taxon>Kickxellaceae</taxon>
        <taxon>Spiromyces</taxon>
    </lineage>
</organism>
<dbReference type="Proteomes" id="UP001145114">
    <property type="component" value="Unassembled WGS sequence"/>
</dbReference>
<proteinExistence type="predicted"/>
<feature type="non-terminal residue" evidence="1">
    <location>
        <position position="727"/>
    </location>
</feature>
<name>A0ACC1HCN3_9FUNG</name>
<accession>A0ACC1HCN3</accession>